<evidence type="ECO:0000313" key="2">
    <source>
        <dbReference type="EnsemblPlants" id="TuG1812G0700001060.01.T01"/>
    </source>
</evidence>
<reference evidence="2" key="2">
    <citation type="submission" date="2018-03" db="EMBL/GenBank/DDBJ databases">
        <title>The Triticum urartu genome reveals the dynamic nature of wheat genome evolution.</title>
        <authorList>
            <person name="Ling H."/>
            <person name="Ma B."/>
            <person name="Shi X."/>
            <person name="Liu H."/>
            <person name="Dong L."/>
            <person name="Sun H."/>
            <person name="Cao Y."/>
            <person name="Gao Q."/>
            <person name="Zheng S."/>
            <person name="Li Y."/>
            <person name="Yu Y."/>
            <person name="Du H."/>
            <person name="Qi M."/>
            <person name="Li Y."/>
            <person name="Yu H."/>
            <person name="Cui Y."/>
            <person name="Wang N."/>
            <person name="Chen C."/>
            <person name="Wu H."/>
            <person name="Zhao Y."/>
            <person name="Zhang J."/>
            <person name="Li Y."/>
            <person name="Zhou W."/>
            <person name="Zhang B."/>
            <person name="Hu W."/>
            <person name="Eijk M."/>
            <person name="Tang J."/>
            <person name="Witsenboer H."/>
            <person name="Zhao S."/>
            <person name="Li Z."/>
            <person name="Zhang A."/>
            <person name="Wang D."/>
            <person name="Liang C."/>
        </authorList>
    </citation>
    <scope>NUCLEOTIDE SEQUENCE [LARGE SCALE GENOMIC DNA]</scope>
    <source>
        <strain evidence="2">cv. G1812</strain>
    </source>
</reference>
<accession>A0A8R7V4A2</accession>
<name>A0A8R7V4A2_TRIUA</name>
<dbReference type="EnsemblPlants" id="TuG1812G0700001060.01.T01">
    <property type="protein sequence ID" value="TuG1812G0700001060.01.T01"/>
    <property type="gene ID" value="TuG1812G0700001060.01"/>
</dbReference>
<dbReference type="Gramene" id="TuG1812G0700001060.01.T01">
    <property type="protein sequence ID" value="TuG1812G0700001060.01.T01"/>
    <property type="gene ID" value="TuG1812G0700001060.01"/>
</dbReference>
<dbReference type="AlphaFoldDB" id="A0A8R7V4A2"/>
<proteinExistence type="predicted"/>
<protein>
    <submittedName>
        <fullName evidence="2">Uncharacterized protein</fullName>
    </submittedName>
</protein>
<sequence length="77" mass="9240">MTETFLVWYYKLQLIMLTSLRSIITFRRNPRVFLQIQEIAVAENQLESGQEVGERLHDTPRELPERKVEEEGKLEYE</sequence>
<feature type="region of interest" description="Disordered" evidence="1">
    <location>
        <begin position="47"/>
        <end position="77"/>
    </location>
</feature>
<keyword evidence="3" id="KW-1185">Reference proteome</keyword>
<organism evidence="2 3">
    <name type="scientific">Triticum urartu</name>
    <name type="common">Red wild einkorn</name>
    <name type="synonym">Crithodium urartu</name>
    <dbReference type="NCBI Taxonomy" id="4572"/>
    <lineage>
        <taxon>Eukaryota</taxon>
        <taxon>Viridiplantae</taxon>
        <taxon>Streptophyta</taxon>
        <taxon>Embryophyta</taxon>
        <taxon>Tracheophyta</taxon>
        <taxon>Spermatophyta</taxon>
        <taxon>Magnoliopsida</taxon>
        <taxon>Liliopsida</taxon>
        <taxon>Poales</taxon>
        <taxon>Poaceae</taxon>
        <taxon>BOP clade</taxon>
        <taxon>Pooideae</taxon>
        <taxon>Triticodae</taxon>
        <taxon>Triticeae</taxon>
        <taxon>Triticinae</taxon>
        <taxon>Triticum</taxon>
    </lineage>
</organism>
<feature type="compositionally biased region" description="Basic and acidic residues" evidence="1">
    <location>
        <begin position="52"/>
        <end position="77"/>
    </location>
</feature>
<reference evidence="3" key="1">
    <citation type="journal article" date="2013" name="Nature">
        <title>Draft genome of the wheat A-genome progenitor Triticum urartu.</title>
        <authorList>
            <person name="Ling H.Q."/>
            <person name="Zhao S."/>
            <person name="Liu D."/>
            <person name="Wang J."/>
            <person name="Sun H."/>
            <person name="Zhang C."/>
            <person name="Fan H."/>
            <person name="Li D."/>
            <person name="Dong L."/>
            <person name="Tao Y."/>
            <person name="Gao C."/>
            <person name="Wu H."/>
            <person name="Li Y."/>
            <person name="Cui Y."/>
            <person name="Guo X."/>
            <person name="Zheng S."/>
            <person name="Wang B."/>
            <person name="Yu K."/>
            <person name="Liang Q."/>
            <person name="Yang W."/>
            <person name="Lou X."/>
            <person name="Chen J."/>
            <person name="Feng M."/>
            <person name="Jian J."/>
            <person name="Zhang X."/>
            <person name="Luo G."/>
            <person name="Jiang Y."/>
            <person name="Liu J."/>
            <person name="Wang Z."/>
            <person name="Sha Y."/>
            <person name="Zhang B."/>
            <person name="Wu H."/>
            <person name="Tang D."/>
            <person name="Shen Q."/>
            <person name="Xue P."/>
            <person name="Zou S."/>
            <person name="Wang X."/>
            <person name="Liu X."/>
            <person name="Wang F."/>
            <person name="Yang Y."/>
            <person name="An X."/>
            <person name="Dong Z."/>
            <person name="Zhang K."/>
            <person name="Zhang X."/>
            <person name="Luo M.C."/>
            <person name="Dvorak J."/>
            <person name="Tong Y."/>
            <person name="Wang J."/>
            <person name="Yang H."/>
            <person name="Li Z."/>
            <person name="Wang D."/>
            <person name="Zhang A."/>
            <person name="Wang J."/>
        </authorList>
    </citation>
    <scope>NUCLEOTIDE SEQUENCE</scope>
    <source>
        <strain evidence="3">cv. G1812</strain>
    </source>
</reference>
<reference evidence="2" key="3">
    <citation type="submission" date="2022-06" db="UniProtKB">
        <authorList>
            <consortium name="EnsemblPlants"/>
        </authorList>
    </citation>
    <scope>IDENTIFICATION</scope>
</reference>
<dbReference type="Proteomes" id="UP000015106">
    <property type="component" value="Chromosome 7"/>
</dbReference>
<evidence type="ECO:0000256" key="1">
    <source>
        <dbReference type="SAM" id="MobiDB-lite"/>
    </source>
</evidence>
<evidence type="ECO:0000313" key="3">
    <source>
        <dbReference type="Proteomes" id="UP000015106"/>
    </source>
</evidence>